<dbReference type="PANTHER" id="PTHR34408">
    <property type="entry name" value="FAMILY PROTEIN, PUTATIVE-RELATED"/>
    <property type="match status" value="1"/>
</dbReference>
<dbReference type="Gene3D" id="1.10.530.10">
    <property type="match status" value="1"/>
</dbReference>
<organism evidence="3 5">
    <name type="scientific">Rhizobium tibeticum</name>
    <dbReference type="NCBI Taxonomy" id="501024"/>
    <lineage>
        <taxon>Bacteria</taxon>
        <taxon>Pseudomonadati</taxon>
        <taxon>Pseudomonadota</taxon>
        <taxon>Alphaproteobacteria</taxon>
        <taxon>Hyphomicrobiales</taxon>
        <taxon>Rhizobiaceae</taxon>
        <taxon>Rhizobium/Agrobacterium group</taxon>
        <taxon>Rhizobium</taxon>
    </lineage>
</organism>
<dbReference type="EMBL" id="FOCV01000002">
    <property type="protein sequence ID" value="SEN05001.1"/>
    <property type="molecule type" value="Genomic_DNA"/>
</dbReference>
<dbReference type="InterPro" id="IPR002477">
    <property type="entry name" value="Peptidoglycan-bd-like"/>
</dbReference>
<dbReference type="PANTHER" id="PTHR34408:SF2">
    <property type="entry name" value="CELL WALL-BINDING PROTEIN YWSB"/>
    <property type="match status" value="1"/>
</dbReference>
<dbReference type="STRING" id="501024.RTCCBAU85039_0828"/>
<dbReference type="SUPFAM" id="SSF53955">
    <property type="entry name" value="Lysozyme-like"/>
    <property type="match status" value="1"/>
</dbReference>
<dbReference type="Proteomes" id="UP000183063">
    <property type="component" value="Unassembled WGS sequence"/>
</dbReference>
<reference evidence="4 6" key="1">
    <citation type="submission" date="2016-10" db="EMBL/GenBank/DDBJ databases">
        <authorList>
            <person name="Varghese N."/>
            <person name="Submissions S."/>
        </authorList>
    </citation>
    <scope>NUCLEOTIDE SEQUENCE [LARGE SCALE GENOMIC DNA]</scope>
    <source>
        <strain evidence="4 6">CGMCC 1.7071</strain>
    </source>
</reference>
<dbReference type="InterPro" id="IPR052354">
    <property type="entry name" value="Cell_Wall_Dynamics_Protein"/>
</dbReference>
<accession>A0A1H8DC91</accession>
<evidence type="ECO:0000256" key="1">
    <source>
        <dbReference type="SAM" id="Phobius"/>
    </source>
</evidence>
<sequence>MNVLVTAQHIRVAALTPINETNMNSVLVSLDRYRDDFGMDRVHRVVQYLAQLMHESGDFRYDREIWGPTPVQARYDTRTDLGNTPAIDGDGKKYMGRTGMQLTGKANYQAFYDWCVEKGLNPPNFVANPDLVNTDPWEGLVPLWYWDSRNLNRLADQGDIEMITKKINGGMNGFDDRVLHLARLTLVMLGLKPTAIREFQASKGLVADGDVGPKTRAALHSELLAMSGATTAQGFVSAPVVADKPVVPAAVETQVKKKFNLLGWIGGLGTGLSTGLGFLGGMDWRTILAIGGFALVAFLLALLLRHSIIAAVKDIRTAVEG</sequence>
<keyword evidence="1" id="KW-0812">Transmembrane</keyword>
<dbReference type="AlphaFoldDB" id="A0A1H8DC91"/>
<evidence type="ECO:0000313" key="6">
    <source>
        <dbReference type="Proteomes" id="UP000198939"/>
    </source>
</evidence>
<evidence type="ECO:0000259" key="2">
    <source>
        <dbReference type="Pfam" id="PF01471"/>
    </source>
</evidence>
<dbReference type="Pfam" id="PF01471">
    <property type="entry name" value="PG_binding_1"/>
    <property type="match status" value="1"/>
</dbReference>
<name>A0A1H8DC91_9HYPH</name>
<dbReference type="EMBL" id="FNXB01000004">
    <property type="protein sequence ID" value="SEH51303.1"/>
    <property type="molecule type" value="Genomic_DNA"/>
</dbReference>
<feature type="transmembrane region" description="Helical" evidence="1">
    <location>
        <begin position="261"/>
        <end position="280"/>
    </location>
</feature>
<dbReference type="InterPro" id="IPR036366">
    <property type="entry name" value="PGBDSf"/>
</dbReference>
<keyword evidence="6" id="KW-1185">Reference proteome</keyword>
<dbReference type="Gene3D" id="1.10.101.10">
    <property type="entry name" value="PGBD-like superfamily/PGBD"/>
    <property type="match status" value="1"/>
</dbReference>
<keyword evidence="1" id="KW-0472">Membrane</keyword>
<dbReference type="OrthoDB" id="3078754at2"/>
<reference evidence="5" key="2">
    <citation type="submission" date="2016-10" db="EMBL/GenBank/DDBJ databases">
        <authorList>
            <person name="Wibberg D."/>
        </authorList>
    </citation>
    <scope>NUCLEOTIDE SEQUENCE [LARGE SCALE GENOMIC DNA]</scope>
</reference>
<dbReference type="RefSeq" id="WP_072371153.1">
    <property type="nucleotide sequence ID" value="NZ_FNXB01000004.1"/>
</dbReference>
<dbReference type="InterPro" id="IPR023346">
    <property type="entry name" value="Lysozyme-like_dom_sf"/>
</dbReference>
<keyword evidence="1" id="KW-1133">Transmembrane helix</keyword>
<gene>
    <name evidence="3" type="ORF">RTCCBAU85039_0828</name>
    <name evidence="4" type="ORF">SAMN05216228_10027</name>
</gene>
<feature type="domain" description="Peptidoglycan binding-like" evidence="2">
    <location>
        <begin position="195"/>
        <end position="219"/>
    </location>
</feature>
<evidence type="ECO:0000313" key="4">
    <source>
        <dbReference type="EMBL" id="SEN05001.1"/>
    </source>
</evidence>
<protein>
    <submittedName>
        <fullName evidence="3 4">Chitinase</fullName>
    </submittedName>
</protein>
<proteinExistence type="predicted"/>
<feature type="transmembrane region" description="Helical" evidence="1">
    <location>
        <begin position="286"/>
        <end position="304"/>
    </location>
</feature>
<dbReference type="Proteomes" id="UP000198939">
    <property type="component" value="Unassembled WGS sequence"/>
</dbReference>
<evidence type="ECO:0000313" key="3">
    <source>
        <dbReference type="EMBL" id="SEH51303.1"/>
    </source>
</evidence>
<reference evidence="3" key="3">
    <citation type="submission" date="2016-10" db="EMBL/GenBank/DDBJ databases">
        <authorList>
            <person name="de Groot N.N."/>
        </authorList>
    </citation>
    <scope>NUCLEOTIDE SEQUENCE [LARGE SCALE GENOMIC DNA]</scope>
    <source>
        <strain evidence="3">CCBAU85039</strain>
    </source>
</reference>
<evidence type="ECO:0000313" key="5">
    <source>
        <dbReference type="Proteomes" id="UP000183063"/>
    </source>
</evidence>